<dbReference type="PANTHER" id="PTHR44943:SF8">
    <property type="entry name" value="TPR REPEAT-CONTAINING PROTEIN MJ0263"/>
    <property type="match status" value="1"/>
</dbReference>
<evidence type="ECO:0000313" key="6">
    <source>
        <dbReference type="Proteomes" id="UP000042527"/>
    </source>
</evidence>
<keyword evidence="2 3" id="KW-0802">TPR repeat</keyword>
<feature type="repeat" description="TPR" evidence="3">
    <location>
        <begin position="143"/>
        <end position="176"/>
    </location>
</feature>
<evidence type="ECO:0000256" key="2">
    <source>
        <dbReference type="ARBA" id="ARBA00022803"/>
    </source>
</evidence>
<evidence type="ECO:0000313" key="5">
    <source>
        <dbReference type="EMBL" id="CEM61600.1"/>
    </source>
</evidence>
<dbReference type="Proteomes" id="UP000042527">
    <property type="component" value="Unassembled WGS sequence"/>
</dbReference>
<dbReference type="PANTHER" id="PTHR44943">
    <property type="entry name" value="CELLULOSE SYNTHASE OPERON PROTEIN C"/>
    <property type="match status" value="1"/>
</dbReference>
<dbReference type="InterPro" id="IPR011990">
    <property type="entry name" value="TPR-like_helical_dom_sf"/>
</dbReference>
<proteinExistence type="predicted"/>
<dbReference type="SMART" id="SM00028">
    <property type="entry name" value="TPR"/>
    <property type="match status" value="4"/>
</dbReference>
<sequence length="221" mass="25772">MRMRFSFLRLWMCMVCFLFAFNFAFGQTQPDALKYYRNGRSMDSAGRRDDAQKAYSQAIAICRQELQANPKNMDSYTVYTWSLFRQGRYADTVIICNQALKIANDVRIIETLGEAQFFLGDYKESLRQMEKYIDMAPGGERISIAYFYVGEIYRLTKRFQKSDIAYSAAVHHEPSNPLWWYRLGITRENAGEKKAALEAYQRAVRLKGDYKEAAEGIRRLS</sequence>
<dbReference type="EMBL" id="CDNC01000012">
    <property type="protein sequence ID" value="CEM61600.1"/>
    <property type="molecule type" value="Genomic_DNA"/>
</dbReference>
<dbReference type="PROSITE" id="PS50005">
    <property type="entry name" value="TPR"/>
    <property type="match status" value="2"/>
</dbReference>
<organism evidence="5 6">
    <name type="scientific">Treponema phagedenis</name>
    <dbReference type="NCBI Taxonomy" id="162"/>
    <lineage>
        <taxon>Bacteria</taxon>
        <taxon>Pseudomonadati</taxon>
        <taxon>Spirochaetota</taxon>
        <taxon>Spirochaetia</taxon>
        <taxon>Spirochaetales</taxon>
        <taxon>Treponemataceae</taxon>
        <taxon>Treponema</taxon>
    </lineage>
</organism>
<evidence type="ECO:0000256" key="1">
    <source>
        <dbReference type="ARBA" id="ARBA00022737"/>
    </source>
</evidence>
<feature type="chain" id="PRO_5002115560" evidence="4">
    <location>
        <begin position="21"/>
        <end position="221"/>
    </location>
</feature>
<feature type="repeat" description="TPR" evidence="3">
    <location>
        <begin position="177"/>
        <end position="210"/>
    </location>
</feature>
<keyword evidence="1" id="KW-0677">Repeat</keyword>
<evidence type="ECO:0000256" key="4">
    <source>
        <dbReference type="SAM" id="SignalP"/>
    </source>
</evidence>
<dbReference type="InterPro" id="IPR051685">
    <property type="entry name" value="Ycf3/AcsC/BcsC/TPR_MFPF"/>
</dbReference>
<keyword evidence="4" id="KW-0732">Signal</keyword>
<accession>A0A0B7GXE6</accession>
<dbReference type="SUPFAM" id="SSF48452">
    <property type="entry name" value="TPR-like"/>
    <property type="match status" value="1"/>
</dbReference>
<feature type="signal peptide" evidence="4">
    <location>
        <begin position="1"/>
        <end position="20"/>
    </location>
</feature>
<evidence type="ECO:0000256" key="3">
    <source>
        <dbReference type="PROSITE-ProRule" id="PRU00339"/>
    </source>
</evidence>
<keyword evidence="6" id="KW-1185">Reference proteome</keyword>
<dbReference type="InterPro" id="IPR019734">
    <property type="entry name" value="TPR_rpt"/>
</dbReference>
<dbReference type="Pfam" id="PF13432">
    <property type="entry name" value="TPR_16"/>
    <property type="match status" value="1"/>
</dbReference>
<reference evidence="6" key="1">
    <citation type="submission" date="2015-01" db="EMBL/GenBank/DDBJ databases">
        <authorList>
            <person name="Manzoor Shahid"/>
            <person name="Zubair Saima"/>
        </authorList>
    </citation>
    <scope>NUCLEOTIDE SEQUENCE [LARGE SCALE GENOMIC DNA]</scope>
    <source>
        <strain evidence="6">V1</strain>
    </source>
</reference>
<gene>
    <name evidence="5" type="ORF">TPHV1_20137</name>
</gene>
<dbReference type="AlphaFoldDB" id="A0A0B7GXE6"/>
<dbReference type="Gene3D" id="1.25.40.10">
    <property type="entry name" value="Tetratricopeptide repeat domain"/>
    <property type="match status" value="2"/>
</dbReference>
<protein>
    <submittedName>
        <fullName evidence="5">Tetratricopeptide repeat protein</fullName>
    </submittedName>
</protein>
<name>A0A0B7GXE6_TREPH</name>